<dbReference type="GO" id="GO:0046872">
    <property type="term" value="F:metal ion binding"/>
    <property type="evidence" value="ECO:0007669"/>
    <property type="project" value="UniProtKB-KW"/>
</dbReference>
<keyword evidence="6" id="KW-0255">Endonuclease</keyword>
<name>A0A0M9UCY2_9CHLR</name>
<dbReference type="STRING" id="872965.SE16_03860"/>
<evidence type="ECO:0000259" key="5">
    <source>
        <dbReference type="SMART" id="SM00478"/>
    </source>
</evidence>
<evidence type="ECO:0000256" key="4">
    <source>
        <dbReference type="ARBA" id="ARBA00023014"/>
    </source>
</evidence>
<comment type="caution">
    <text evidence="6">The sequence shown here is derived from an EMBL/GenBank/DDBJ whole genome shotgun (WGS) entry which is preliminary data.</text>
</comment>
<protein>
    <submittedName>
        <fullName evidence="6">Endonuclease III</fullName>
        <ecNumber evidence="6">4.2.99.18</ecNumber>
    </submittedName>
</protein>
<proteinExistence type="predicted"/>
<keyword evidence="1" id="KW-0004">4Fe-4S</keyword>
<accession>A0A0M9UCY2</accession>
<keyword evidence="2" id="KW-0479">Metal-binding</keyword>
<dbReference type="EMBL" id="LGKN01000003">
    <property type="protein sequence ID" value="KPL89562.1"/>
    <property type="molecule type" value="Genomic_DNA"/>
</dbReference>
<sequence length="237" mass="26140">MISAFDYAARTEALRRLLEEEYGIPAPSEPSDPLEHLIRVILAQHASSPQKEQAFAALRARFPDWAMLADAPETEIVGAIWHAGLAHQKARRLQRLIATLLEEHGSLDLSHLRTMPLEEARAWLARLPGVGPLTASLVLLFALQRPALPINTAIHRVAQRVGILPPGVNAARAHDILQAFIPAETDTVRAFHINMLRLARDYCRASRPQCSDCPARMLCVYAHGGAPQPLSENKSSK</sequence>
<keyword evidence="6" id="KW-0456">Lyase</keyword>
<dbReference type="Pfam" id="PF00730">
    <property type="entry name" value="HhH-GPD"/>
    <property type="match status" value="1"/>
</dbReference>
<reference evidence="7 9" key="2">
    <citation type="submission" date="2015-07" db="EMBL/GenBank/DDBJ databases">
        <title>Whole genome sequence of Ardenticatena maritima DSM 23922.</title>
        <authorList>
            <person name="Hemp J."/>
            <person name="Ward L.M."/>
            <person name="Pace L.A."/>
            <person name="Fischer W.W."/>
        </authorList>
    </citation>
    <scope>NUCLEOTIDE SEQUENCE [LARGE SCALE GENOMIC DNA]</scope>
    <source>
        <strain evidence="7 9">110S</strain>
    </source>
</reference>
<dbReference type="SMART" id="SM00478">
    <property type="entry name" value="ENDO3c"/>
    <property type="match status" value="1"/>
</dbReference>
<gene>
    <name evidence="6" type="ORF">ARMA_1790</name>
    <name evidence="7" type="ORF">SE16_03860</name>
</gene>
<dbReference type="AlphaFoldDB" id="A0A0M9UCY2"/>
<dbReference type="OrthoDB" id="9802365at2"/>
<evidence type="ECO:0000313" key="8">
    <source>
        <dbReference type="Proteomes" id="UP000037784"/>
    </source>
</evidence>
<evidence type="ECO:0000313" key="9">
    <source>
        <dbReference type="Proteomes" id="UP000050502"/>
    </source>
</evidence>
<reference evidence="6 8" key="1">
    <citation type="journal article" date="2015" name="Genome Announc.">
        <title>Draft Genome Sequence of a Heterotrophic Facultative Anaerobic Thermophilic Bacterium, Ardenticatena maritima Strain 110ST.</title>
        <authorList>
            <person name="Kawaichi S."/>
            <person name="Yoshida T."/>
            <person name="Sako Y."/>
            <person name="Nakamura R."/>
        </authorList>
    </citation>
    <scope>NUCLEOTIDE SEQUENCE [LARGE SCALE GENOMIC DNA]</scope>
    <source>
        <strain evidence="6 8">110S</strain>
    </source>
</reference>
<keyword evidence="3" id="KW-0408">Iron</keyword>
<dbReference type="Gene3D" id="1.10.1670.10">
    <property type="entry name" value="Helix-hairpin-Helix base-excision DNA repair enzymes (C-terminal)"/>
    <property type="match status" value="1"/>
</dbReference>
<keyword evidence="6" id="KW-0540">Nuclease</keyword>
<dbReference type="Proteomes" id="UP000037784">
    <property type="component" value="Unassembled WGS sequence"/>
</dbReference>
<dbReference type="GO" id="GO:0051539">
    <property type="term" value="F:4 iron, 4 sulfur cluster binding"/>
    <property type="evidence" value="ECO:0007669"/>
    <property type="project" value="UniProtKB-KW"/>
</dbReference>
<dbReference type="InterPro" id="IPR011257">
    <property type="entry name" value="DNA_glycosylase"/>
</dbReference>
<keyword evidence="4" id="KW-0411">Iron-sulfur</keyword>
<dbReference type="Proteomes" id="UP000050502">
    <property type="component" value="Unassembled WGS sequence"/>
</dbReference>
<dbReference type="GO" id="GO:0140078">
    <property type="term" value="F:class I DNA-(apurinic or apyrimidinic site) endonuclease activity"/>
    <property type="evidence" value="ECO:0007669"/>
    <property type="project" value="UniProtKB-EC"/>
</dbReference>
<dbReference type="EC" id="4.2.99.18" evidence="6"/>
<dbReference type="EMBL" id="BBZA01000138">
    <property type="protein sequence ID" value="GAP63367.1"/>
    <property type="molecule type" value="Genomic_DNA"/>
</dbReference>
<dbReference type="RefSeq" id="WP_054493211.1">
    <property type="nucleotide sequence ID" value="NZ_BBZA01000138.1"/>
</dbReference>
<dbReference type="InParanoid" id="A0A0M9UCY2"/>
<dbReference type="InterPro" id="IPR023170">
    <property type="entry name" value="HhH_base_excis_C"/>
</dbReference>
<reference evidence="8" key="3">
    <citation type="submission" date="2015-08" db="EMBL/GenBank/DDBJ databases">
        <title>Draft Genome Sequence of a Heterotrophic Facultative Anaerobic Bacterium Ardenticatena maritima Strain 110S.</title>
        <authorList>
            <person name="Kawaichi S."/>
            <person name="Yoshida T."/>
            <person name="Sako Y."/>
            <person name="Nakamura R."/>
        </authorList>
    </citation>
    <scope>NUCLEOTIDE SEQUENCE [LARGE SCALE GENOMIC DNA]</scope>
    <source>
        <strain evidence="8">110S</strain>
    </source>
</reference>
<evidence type="ECO:0000256" key="1">
    <source>
        <dbReference type="ARBA" id="ARBA00022485"/>
    </source>
</evidence>
<dbReference type="GO" id="GO:0006284">
    <property type="term" value="P:base-excision repair"/>
    <property type="evidence" value="ECO:0007669"/>
    <property type="project" value="InterPro"/>
</dbReference>
<feature type="domain" description="HhH-GPD" evidence="5">
    <location>
        <begin position="42"/>
        <end position="201"/>
    </location>
</feature>
<dbReference type="PANTHER" id="PTHR10359">
    <property type="entry name" value="A/G-SPECIFIC ADENINE GLYCOSYLASE/ENDONUCLEASE III"/>
    <property type="match status" value="1"/>
</dbReference>
<dbReference type="Gene3D" id="1.10.340.30">
    <property type="entry name" value="Hypothetical protein, domain 2"/>
    <property type="match status" value="1"/>
</dbReference>
<keyword evidence="8" id="KW-1185">Reference proteome</keyword>
<evidence type="ECO:0000313" key="6">
    <source>
        <dbReference type="EMBL" id="GAP63367.1"/>
    </source>
</evidence>
<evidence type="ECO:0000313" key="7">
    <source>
        <dbReference type="EMBL" id="KPL89562.1"/>
    </source>
</evidence>
<evidence type="ECO:0000256" key="3">
    <source>
        <dbReference type="ARBA" id="ARBA00023004"/>
    </source>
</evidence>
<dbReference type="SUPFAM" id="SSF48150">
    <property type="entry name" value="DNA-glycosylase"/>
    <property type="match status" value="1"/>
</dbReference>
<organism evidence="6 8">
    <name type="scientific">Ardenticatena maritima</name>
    <dbReference type="NCBI Taxonomy" id="872965"/>
    <lineage>
        <taxon>Bacteria</taxon>
        <taxon>Bacillati</taxon>
        <taxon>Chloroflexota</taxon>
        <taxon>Ardenticatenia</taxon>
        <taxon>Ardenticatenales</taxon>
        <taxon>Ardenticatenaceae</taxon>
        <taxon>Ardenticatena</taxon>
    </lineage>
</organism>
<keyword evidence="6" id="KW-0378">Hydrolase</keyword>
<dbReference type="PIRSF" id="PIRSF001435">
    <property type="entry name" value="Nth"/>
    <property type="match status" value="1"/>
</dbReference>
<evidence type="ECO:0000256" key="2">
    <source>
        <dbReference type="ARBA" id="ARBA00022723"/>
    </source>
</evidence>
<dbReference type="InterPro" id="IPR003265">
    <property type="entry name" value="HhH-GPD_domain"/>
</dbReference>
<dbReference type="CDD" id="cd00056">
    <property type="entry name" value="ENDO3c"/>
    <property type="match status" value="1"/>
</dbReference>